<dbReference type="PANTHER" id="PTHR43289:SF6">
    <property type="entry name" value="SERINE_THREONINE-PROTEIN KINASE NEKL-3"/>
    <property type="match status" value="1"/>
</dbReference>
<keyword evidence="7" id="KW-0472">Membrane</keyword>
<feature type="region of interest" description="Disordered" evidence="6">
    <location>
        <begin position="345"/>
        <end position="514"/>
    </location>
</feature>
<dbReference type="KEGG" id="tim:GMBLW1_48490"/>
<proteinExistence type="predicted"/>
<feature type="compositionally biased region" description="Pro residues" evidence="6">
    <location>
        <begin position="397"/>
        <end position="430"/>
    </location>
</feature>
<evidence type="ECO:0000256" key="1">
    <source>
        <dbReference type="ARBA" id="ARBA00022679"/>
    </source>
</evidence>
<evidence type="ECO:0000256" key="2">
    <source>
        <dbReference type="ARBA" id="ARBA00022741"/>
    </source>
</evidence>
<evidence type="ECO:0000256" key="7">
    <source>
        <dbReference type="SAM" id="Phobius"/>
    </source>
</evidence>
<feature type="binding site" evidence="5">
    <location>
        <position position="106"/>
    </location>
    <ligand>
        <name>ATP</name>
        <dbReference type="ChEBI" id="CHEBI:30616"/>
    </ligand>
</feature>
<keyword evidence="9" id="KW-0723">Serine/threonine-protein kinase</keyword>
<dbReference type="AlphaFoldDB" id="A0A6C2YSK6"/>
<feature type="domain" description="Protein kinase" evidence="8">
    <location>
        <begin position="77"/>
        <end position="342"/>
    </location>
</feature>
<feature type="compositionally biased region" description="Pro residues" evidence="6">
    <location>
        <begin position="490"/>
        <end position="500"/>
    </location>
</feature>
<keyword evidence="2 5" id="KW-0547">Nucleotide-binding</keyword>
<dbReference type="Pfam" id="PF00069">
    <property type="entry name" value="Pkinase"/>
    <property type="match status" value="1"/>
</dbReference>
<evidence type="ECO:0000259" key="8">
    <source>
        <dbReference type="PROSITE" id="PS50011"/>
    </source>
</evidence>
<feature type="compositionally biased region" description="Low complexity" evidence="6">
    <location>
        <begin position="379"/>
        <end position="388"/>
    </location>
</feature>
<dbReference type="InterPro" id="IPR011009">
    <property type="entry name" value="Kinase-like_dom_sf"/>
</dbReference>
<dbReference type="PROSITE" id="PS50011">
    <property type="entry name" value="PROTEIN_KINASE_DOM"/>
    <property type="match status" value="1"/>
</dbReference>
<dbReference type="GO" id="GO:0005524">
    <property type="term" value="F:ATP binding"/>
    <property type="evidence" value="ECO:0007669"/>
    <property type="project" value="UniProtKB-UniRule"/>
</dbReference>
<dbReference type="InParanoid" id="A0A6C2YSK6"/>
<dbReference type="Proteomes" id="UP000464378">
    <property type="component" value="Chromosome"/>
</dbReference>
<accession>A0A6C2YSK6</accession>
<dbReference type="EMBL" id="LR586016">
    <property type="protein sequence ID" value="VIP04344.1"/>
    <property type="molecule type" value="Genomic_DNA"/>
</dbReference>
<keyword evidence="7" id="KW-0812">Transmembrane</keyword>
<dbReference type="Gene3D" id="1.10.510.10">
    <property type="entry name" value="Transferase(Phosphotransferase) domain 1"/>
    <property type="match status" value="1"/>
</dbReference>
<evidence type="ECO:0000256" key="4">
    <source>
        <dbReference type="ARBA" id="ARBA00022840"/>
    </source>
</evidence>
<keyword evidence="1" id="KW-0808">Transferase</keyword>
<organism evidence="9">
    <name type="scientific">Tuwongella immobilis</name>
    <dbReference type="NCBI Taxonomy" id="692036"/>
    <lineage>
        <taxon>Bacteria</taxon>
        <taxon>Pseudomonadati</taxon>
        <taxon>Planctomycetota</taxon>
        <taxon>Planctomycetia</taxon>
        <taxon>Gemmatales</taxon>
        <taxon>Gemmataceae</taxon>
        <taxon>Tuwongella</taxon>
    </lineage>
</organism>
<keyword evidence="3 9" id="KW-0418">Kinase</keyword>
<sequence length="552" mass="58684">MVTSELGACEWFVWDIRRSNLIDRGQLDQVIGEFLKRNPRAEPAQLAEYLVSQEILTAFQSTRILEGKTQGLVLGPYVLIDAIGAGSMGQVYKAINKTDNQLYAIKVLPRRNMWNVRLARRQVRAFSQFTHPAVVPFVDVGTSGGLHYLVWPLVSGETLEAMVQRLGRLTPDQTAQIGSQIAQGLAVCHQNGLFHGLLKPSNIMIGTDGQSRILDFGIGSLLAENEGESLVDTMSASNTLTSGLDCASPESIMEPTNRTPAGDQYSLGCTLYYCVTGRFPFPEGSAVEKMMSHQSRTPDPVAELAPGLPAAMVTIIERLMQKSPEHRYSGADEIVDSLQPLVGAAAATAGRRSGTIQRPQPGSAVMSPPPRPNPPAAPATPTGSSYPTRPASNTPTSYPPPIAPTRPAAPTPLPGTYPPQAPAYAPPQAQPPFAQQPPAYAPQQPPGYAPPMPPGYPQQPPGYPQQPPFANNPAAPPFAAPPGYAQQPAPGFPTAPPPQGNPEVPGWAGPGGWVDEEKQSRVNFGGVGFAILAVILVGAAFVVGLMVFKPAQ</sequence>
<evidence type="ECO:0000313" key="10">
    <source>
        <dbReference type="Proteomes" id="UP000464378"/>
    </source>
</evidence>
<gene>
    <name evidence="9" type="ORF">GMBLW1_48490</name>
</gene>
<keyword evidence="7" id="KW-1133">Transmembrane helix</keyword>
<dbReference type="GO" id="GO:0004674">
    <property type="term" value="F:protein serine/threonine kinase activity"/>
    <property type="evidence" value="ECO:0007669"/>
    <property type="project" value="UniProtKB-KW"/>
</dbReference>
<keyword evidence="10" id="KW-1185">Reference proteome</keyword>
<feature type="compositionally biased region" description="Pro residues" evidence="6">
    <location>
        <begin position="367"/>
        <end position="378"/>
    </location>
</feature>
<name>A0A6C2YSK6_9BACT</name>
<keyword evidence="4 5" id="KW-0067">ATP-binding</keyword>
<dbReference type="PROSITE" id="PS00107">
    <property type="entry name" value="PROTEIN_KINASE_ATP"/>
    <property type="match status" value="1"/>
</dbReference>
<dbReference type="SUPFAM" id="SSF56112">
    <property type="entry name" value="Protein kinase-like (PK-like)"/>
    <property type="match status" value="1"/>
</dbReference>
<evidence type="ECO:0000313" key="9">
    <source>
        <dbReference type="EMBL" id="VIP04344.1"/>
    </source>
</evidence>
<dbReference type="PANTHER" id="PTHR43289">
    <property type="entry name" value="MITOGEN-ACTIVATED PROTEIN KINASE KINASE KINASE 20-RELATED"/>
    <property type="match status" value="1"/>
</dbReference>
<feature type="compositionally biased region" description="Low complexity" evidence="6">
    <location>
        <begin position="345"/>
        <end position="355"/>
    </location>
</feature>
<evidence type="ECO:0000256" key="5">
    <source>
        <dbReference type="PROSITE-ProRule" id="PRU10141"/>
    </source>
</evidence>
<feature type="transmembrane region" description="Helical" evidence="7">
    <location>
        <begin position="524"/>
        <end position="548"/>
    </location>
</feature>
<dbReference type="CDD" id="cd14014">
    <property type="entry name" value="STKc_PknB_like"/>
    <property type="match status" value="1"/>
</dbReference>
<dbReference type="EMBL" id="LR593887">
    <property type="protein sequence ID" value="VTS06050.1"/>
    <property type="molecule type" value="Genomic_DNA"/>
</dbReference>
<dbReference type="InterPro" id="IPR000719">
    <property type="entry name" value="Prot_kinase_dom"/>
</dbReference>
<evidence type="ECO:0000256" key="3">
    <source>
        <dbReference type="ARBA" id="ARBA00022777"/>
    </source>
</evidence>
<protein>
    <recommendedName>
        <fullName evidence="8">Protein kinase domain-containing protein</fullName>
    </recommendedName>
</protein>
<reference evidence="9" key="1">
    <citation type="submission" date="2019-04" db="EMBL/GenBank/DDBJ databases">
        <authorList>
            <consortium name="Science for Life Laboratories"/>
        </authorList>
    </citation>
    <scope>NUCLEOTIDE SEQUENCE</scope>
    <source>
        <strain evidence="9">MBLW1</strain>
    </source>
</reference>
<dbReference type="Gene3D" id="3.30.200.20">
    <property type="entry name" value="Phosphorylase Kinase, domain 1"/>
    <property type="match status" value="1"/>
</dbReference>
<feature type="compositionally biased region" description="Pro residues" evidence="6">
    <location>
        <begin position="439"/>
        <end position="467"/>
    </location>
</feature>
<dbReference type="InterPro" id="IPR017441">
    <property type="entry name" value="Protein_kinase_ATP_BS"/>
</dbReference>
<evidence type="ECO:0000256" key="6">
    <source>
        <dbReference type="SAM" id="MobiDB-lite"/>
    </source>
</evidence>